<dbReference type="Proteomes" id="UP000053477">
    <property type="component" value="Unassembled WGS sequence"/>
</dbReference>
<organism evidence="3 4">
    <name type="scientific">Schizopora paradoxa</name>
    <dbReference type="NCBI Taxonomy" id="27342"/>
    <lineage>
        <taxon>Eukaryota</taxon>
        <taxon>Fungi</taxon>
        <taxon>Dikarya</taxon>
        <taxon>Basidiomycota</taxon>
        <taxon>Agaricomycotina</taxon>
        <taxon>Agaricomycetes</taxon>
        <taxon>Hymenochaetales</taxon>
        <taxon>Schizoporaceae</taxon>
        <taxon>Schizopora</taxon>
    </lineage>
</organism>
<reference evidence="3 4" key="1">
    <citation type="submission" date="2015-04" db="EMBL/GenBank/DDBJ databases">
        <title>Complete genome sequence of Schizopora paradoxa KUC8140, a cosmopolitan wood degrader in East Asia.</title>
        <authorList>
            <consortium name="DOE Joint Genome Institute"/>
            <person name="Min B."/>
            <person name="Park H."/>
            <person name="Jang Y."/>
            <person name="Kim J.-J."/>
            <person name="Kim K.H."/>
            <person name="Pangilinan J."/>
            <person name="Lipzen A."/>
            <person name="Riley R."/>
            <person name="Grigoriev I.V."/>
            <person name="Spatafora J.W."/>
            <person name="Choi I.-G."/>
        </authorList>
    </citation>
    <scope>NUCLEOTIDE SEQUENCE [LARGE SCALE GENOMIC DNA]</scope>
    <source>
        <strain evidence="3 4">KUC8140</strain>
    </source>
</reference>
<proteinExistence type="predicted"/>
<feature type="compositionally biased region" description="Polar residues" evidence="2">
    <location>
        <begin position="902"/>
        <end position="913"/>
    </location>
</feature>
<feature type="region of interest" description="Disordered" evidence="2">
    <location>
        <begin position="620"/>
        <end position="727"/>
    </location>
</feature>
<dbReference type="STRING" id="27342.A0A0H2RI15"/>
<feature type="coiled-coil region" evidence="1">
    <location>
        <begin position="1487"/>
        <end position="1605"/>
    </location>
</feature>
<feature type="compositionally biased region" description="Polar residues" evidence="2">
    <location>
        <begin position="303"/>
        <end position="312"/>
    </location>
</feature>
<feature type="compositionally biased region" description="Pro residues" evidence="2">
    <location>
        <begin position="700"/>
        <end position="710"/>
    </location>
</feature>
<evidence type="ECO:0000313" key="4">
    <source>
        <dbReference type="Proteomes" id="UP000053477"/>
    </source>
</evidence>
<feature type="compositionally biased region" description="Acidic residues" evidence="2">
    <location>
        <begin position="796"/>
        <end position="814"/>
    </location>
</feature>
<evidence type="ECO:0000256" key="1">
    <source>
        <dbReference type="SAM" id="Coils"/>
    </source>
</evidence>
<feature type="region of interest" description="Disordered" evidence="2">
    <location>
        <begin position="523"/>
        <end position="590"/>
    </location>
</feature>
<evidence type="ECO:0000256" key="2">
    <source>
        <dbReference type="SAM" id="MobiDB-lite"/>
    </source>
</evidence>
<dbReference type="InParanoid" id="A0A0H2RI15"/>
<feature type="compositionally biased region" description="Basic and acidic residues" evidence="2">
    <location>
        <begin position="786"/>
        <end position="795"/>
    </location>
</feature>
<feature type="region of interest" description="Disordered" evidence="2">
    <location>
        <begin position="993"/>
        <end position="1042"/>
    </location>
</feature>
<protein>
    <submittedName>
        <fullName evidence="3">Uncharacterized protein</fullName>
    </submittedName>
</protein>
<feature type="compositionally biased region" description="Polar residues" evidence="2">
    <location>
        <begin position="863"/>
        <end position="885"/>
    </location>
</feature>
<sequence>MATQHRQQPSRLHIPPFLNAQLANSVDPRTMYSPALATASQASFPIPFNGNMHMQTPMQASFFQNAQGRPPHLGHRPGSASVAHFPPHGMHGANVPMTPLGQAGFPQAMTGGHPGHGNAPFIPRSRRTPSMIGGPPKALLGGPNRKPSPLPPAQQVIQEKLKAKKVLVKIPKESQVEEADENGASSSKSLWSRTPATPSTSLNEVEIVVPETISGNVYPEESLTRFLPPTVDVFLPGKSAWDAIRERMLEEKLEQLGIESHSDFAPGIPEIHAPRARAASISSPADPALLFFKLNKLQQSQQTASFNNSLTTSPNPASASISPNPQAALRLQRHGPSMSLVHPPVYHQQMFESPMYETGGRVAHEGDFKESDVNETSPIAILAPQGRVPAQLSVPSAPSRTDSRPDFIRGFGLDITEEEEEGEEEDASAAEPIVQEPCSAEVQVQDAVEDTSTVDEGMTMTEETAPAHGVHTRQASRISVTLSVGSPTKLEHKGVDDIKDSEERLGQYKKDTDDVDDAVNEWTGSEDMRSEVEISDDESVGEWSNPSDEERARQDRLHRRLLHRMQAQEAVQPRRIPNFPKPPEESQIRDNEDIISNPSEEDNQPLAILYHSRRNTETHVFARPSSNNSMGGRPLPPLPHSRDGSSHMSYHGSLPSHSRAASEHFAGYGESHHAPSGSISSRRDSLNPFAKPFVFGSRPTAPPQPQPQPQPVEVASPALGSAPSHSRLPSLHRLNAAAQEFRPGGFTFRPPEGIKPLAFPEPAQAPPEVLRPLPQVPAIGVSHASQGREKRRKVDDVDDDDGFSTTDDDYDDEDKENRDTMSSFRFPPAPEPTMVFHRSAPTSPNRLAAGALNASAKPFTFSGFPSSSQNPVQSMQESNAQSYDSDSSEPRSPLERYGGDAGNSTDLSMPQNQRQKRAPIPLDFKHPVSTNTVPAGLFKSRSHMDMEDRARPPRARVSSLEFSDQRSELSLDDLSVPAISHKAIRARVAAQEAAVTESPPPDFNDASCPASGRTSRMSGDIETTVSESRISRHSNLPPVPPDMEAFGEGLRFEQRLEALLDRKLDMMQETLMNGAPSHEVRIISTQTEELVKEAMAMFRSQLRDSVVQNLDDSRMDARGEIDFDLIRGVVEQAQEETRSRLQRDIAEFFETVEHTTRHAASESAAELSRHIQDVKANVIVSNAHLTEKLNAIEASSPYSGSGQEREALVYDLLNALTPQILSLRTEPLDYDGLTLQLSQAVKPHIHQLIDLASDKQETAELIANRLMPILQSLASSPAIIDTENLISEITATVNRIIAPFDTHSIKEQVADLVVERLDSRLAVRDNSLNLDGLSTAIVGTLAPVSEQVAGVTQRLDSLLSEHRDSMSRMKTDVEDREKARSSDVETLDSRMQSIADNVSKVHASVTEQRDLLSALDRISVIETSLATITSAQTSAGAKDDALLSSHQLLDLQTESKELLSSLAQSLETKHAEVQSLLASGRDSSQEMAKLTNANADLQIQVVKARSAHGTIRVEKDNLAQKLRFTEKDRDEFRMKFEELQSLSLSKASEQAVLEARLAEQERAMKSTLERLTNADISSQSQNDRIAELEKANRELSLEKQQLKGKVMFIFMLNAILLLIDK</sequence>
<name>A0A0H2RI15_9AGAM</name>
<feature type="region of interest" description="Disordered" evidence="2">
    <location>
        <begin position="743"/>
        <end position="935"/>
    </location>
</feature>
<dbReference type="OrthoDB" id="3357224at2759"/>
<feature type="compositionally biased region" description="Polar residues" evidence="2">
    <location>
        <begin position="183"/>
        <end position="200"/>
    </location>
</feature>
<feature type="compositionally biased region" description="Low complexity" evidence="2">
    <location>
        <begin position="313"/>
        <end position="322"/>
    </location>
</feature>
<feature type="compositionally biased region" description="Basic and acidic residues" evidence="2">
    <location>
        <begin position="888"/>
        <end position="898"/>
    </location>
</feature>
<evidence type="ECO:0000313" key="3">
    <source>
        <dbReference type="EMBL" id="KLO11282.1"/>
    </source>
</evidence>
<keyword evidence="4" id="KW-1185">Reference proteome</keyword>
<feature type="region of interest" description="Disordered" evidence="2">
    <location>
        <begin position="303"/>
        <end position="322"/>
    </location>
</feature>
<feature type="region of interest" description="Disordered" evidence="2">
    <location>
        <begin position="174"/>
        <end position="200"/>
    </location>
</feature>
<accession>A0A0H2RI15</accession>
<feature type="compositionally biased region" description="Polar residues" evidence="2">
    <location>
        <begin position="1012"/>
        <end position="1028"/>
    </location>
</feature>
<gene>
    <name evidence="3" type="ORF">SCHPADRAFT_479122</name>
</gene>
<dbReference type="EMBL" id="KQ086004">
    <property type="protein sequence ID" value="KLO11282.1"/>
    <property type="molecule type" value="Genomic_DNA"/>
</dbReference>
<keyword evidence="1" id="KW-0175">Coiled coil</keyword>